<gene>
    <name evidence="3" type="ORF">BU23DRAFT_133799</name>
</gene>
<evidence type="ECO:0000313" key="3">
    <source>
        <dbReference type="EMBL" id="KAF1973609.1"/>
    </source>
</evidence>
<reference evidence="3" key="1">
    <citation type="journal article" date="2020" name="Stud. Mycol.">
        <title>101 Dothideomycetes genomes: a test case for predicting lifestyles and emergence of pathogens.</title>
        <authorList>
            <person name="Haridas S."/>
            <person name="Albert R."/>
            <person name="Binder M."/>
            <person name="Bloem J."/>
            <person name="Labutti K."/>
            <person name="Salamov A."/>
            <person name="Andreopoulos B."/>
            <person name="Baker S."/>
            <person name="Barry K."/>
            <person name="Bills G."/>
            <person name="Bluhm B."/>
            <person name="Cannon C."/>
            <person name="Castanera R."/>
            <person name="Culley D."/>
            <person name="Daum C."/>
            <person name="Ezra D."/>
            <person name="Gonzalez J."/>
            <person name="Henrissat B."/>
            <person name="Kuo A."/>
            <person name="Liang C."/>
            <person name="Lipzen A."/>
            <person name="Lutzoni F."/>
            <person name="Magnuson J."/>
            <person name="Mondo S."/>
            <person name="Nolan M."/>
            <person name="Ohm R."/>
            <person name="Pangilinan J."/>
            <person name="Park H.-J."/>
            <person name="Ramirez L."/>
            <person name="Alfaro M."/>
            <person name="Sun H."/>
            <person name="Tritt A."/>
            <person name="Yoshinaga Y."/>
            <person name="Zwiers L.-H."/>
            <person name="Turgeon B."/>
            <person name="Goodwin S."/>
            <person name="Spatafora J."/>
            <person name="Crous P."/>
            <person name="Grigoriev I."/>
        </authorList>
    </citation>
    <scope>NUCLEOTIDE SEQUENCE</scope>
    <source>
        <strain evidence="3">CBS 107.79</strain>
    </source>
</reference>
<sequence>MVTPTMPFDINTTDTDVLTAFGANAAGKTILITGPSQGGIGSQLALSLNCAKPKTLILAGRTASKIQPVVDEIVKIDPDVNVKMVKLDLLSNASVREALAQVKRYMDEVDILINNARVMATRTFVLSEDGVESQFAVNYLGHSLLTNLLVKEGLVRARGTRWPT</sequence>
<name>A0A6A5VB97_9PLEO</name>
<dbReference type="EMBL" id="ML976680">
    <property type="protein sequence ID" value="KAF1973609.1"/>
    <property type="molecule type" value="Genomic_DNA"/>
</dbReference>
<proteinExistence type="inferred from homology"/>
<protein>
    <submittedName>
        <fullName evidence="3">NAD(P)-binding protein</fullName>
    </submittedName>
</protein>
<keyword evidence="4" id="KW-1185">Reference proteome</keyword>
<organism evidence="3 4">
    <name type="scientific">Bimuria novae-zelandiae CBS 107.79</name>
    <dbReference type="NCBI Taxonomy" id="1447943"/>
    <lineage>
        <taxon>Eukaryota</taxon>
        <taxon>Fungi</taxon>
        <taxon>Dikarya</taxon>
        <taxon>Ascomycota</taxon>
        <taxon>Pezizomycotina</taxon>
        <taxon>Dothideomycetes</taxon>
        <taxon>Pleosporomycetidae</taxon>
        <taxon>Pleosporales</taxon>
        <taxon>Massarineae</taxon>
        <taxon>Didymosphaeriaceae</taxon>
        <taxon>Bimuria</taxon>
    </lineage>
</organism>
<dbReference type="InterPro" id="IPR002347">
    <property type="entry name" value="SDR_fam"/>
</dbReference>
<dbReference type="SUPFAM" id="SSF51735">
    <property type="entry name" value="NAD(P)-binding Rossmann-fold domains"/>
    <property type="match status" value="1"/>
</dbReference>
<comment type="similarity">
    <text evidence="1">Belongs to the short-chain dehydrogenases/reductases (SDR) family.</text>
</comment>
<dbReference type="OrthoDB" id="191139at2759"/>
<keyword evidence="2" id="KW-0560">Oxidoreductase</keyword>
<dbReference type="Pfam" id="PF00106">
    <property type="entry name" value="adh_short"/>
    <property type="match status" value="1"/>
</dbReference>
<dbReference type="AlphaFoldDB" id="A0A6A5VB97"/>
<evidence type="ECO:0000256" key="2">
    <source>
        <dbReference type="ARBA" id="ARBA00023002"/>
    </source>
</evidence>
<dbReference type="InterPro" id="IPR036291">
    <property type="entry name" value="NAD(P)-bd_dom_sf"/>
</dbReference>
<dbReference type="Proteomes" id="UP000800036">
    <property type="component" value="Unassembled WGS sequence"/>
</dbReference>
<dbReference type="PANTHER" id="PTHR24320">
    <property type="entry name" value="RETINOL DEHYDROGENASE"/>
    <property type="match status" value="1"/>
</dbReference>
<dbReference type="PANTHER" id="PTHR24320:SF283">
    <property type="entry name" value="RETINOL DEHYDROGENASE 11"/>
    <property type="match status" value="1"/>
</dbReference>
<accession>A0A6A5VB97</accession>
<dbReference type="GO" id="GO:0016491">
    <property type="term" value="F:oxidoreductase activity"/>
    <property type="evidence" value="ECO:0007669"/>
    <property type="project" value="UniProtKB-KW"/>
</dbReference>
<dbReference type="Gene3D" id="3.40.50.720">
    <property type="entry name" value="NAD(P)-binding Rossmann-like Domain"/>
    <property type="match status" value="1"/>
</dbReference>
<evidence type="ECO:0000256" key="1">
    <source>
        <dbReference type="ARBA" id="ARBA00006484"/>
    </source>
</evidence>
<evidence type="ECO:0000313" key="4">
    <source>
        <dbReference type="Proteomes" id="UP000800036"/>
    </source>
</evidence>